<evidence type="ECO:0000256" key="1">
    <source>
        <dbReference type="ARBA" id="ARBA00005336"/>
    </source>
</evidence>
<dbReference type="GO" id="GO:0009254">
    <property type="term" value="P:peptidoglycan turnover"/>
    <property type="evidence" value="ECO:0007669"/>
    <property type="project" value="TreeGrafter"/>
</dbReference>
<organism evidence="5 6">
    <name type="scientific">Microcella pacifica</name>
    <dbReference type="NCBI Taxonomy" id="2591847"/>
    <lineage>
        <taxon>Bacteria</taxon>
        <taxon>Bacillati</taxon>
        <taxon>Actinomycetota</taxon>
        <taxon>Actinomycetes</taxon>
        <taxon>Micrococcales</taxon>
        <taxon>Microbacteriaceae</taxon>
        <taxon>Microcella</taxon>
    </lineage>
</organism>
<name>A0A9E5JQH5_9MICO</name>
<comment type="similarity">
    <text evidence="1">Belongs to the glycosyl hydrolase 3 family.</text>
</comment>
<dbReference type="InterPro" id="IPR017853">
    <property type="entry name" value="GH"/>
</dbReference>
<dbReference type="Pfam" id="PF00933">
    <property type="entry name" value="Glyco_hydro_3"/>
    <property type="match status" value="1"/>
</dbReference>
<dbReference type="RefSeq" id="WP_152582478.1">
    <property type="nucleotide sequence ID" value="NZ_VIKT02000011.1"/>
</dbReference>
<dbReference type="SUPFAM" id="SSF51445">
    <property type="entry name" value="(Trans)glycosidases"/>
    <property type="match status" value="1"/>
</dbReference>
<protein>
    <submittedName>
        <fullName evidence="5">Glycoside hydrolase family 3 protein</fullName>
    </submittedName>
</protein>
<evidence type="ECO:0000259" key="4">
    <source>
        <dbReference type="Pfam" id="PF00933"/>
    </source>
</evidence>
<dbReference type="OrthoDB" id="9805821at2"/>
<proteinExistence type="inferred from homology"/>
<keyword evidence="6" id="KW-1185">Reference proteome</keyword>
<dbReference type="InterPro" id="IPR019800">
    <property type="entry name" value="Glyco_hydro_3_AS"/>
</dbReference>
<evidence type="ECO:0000313" key="5">
    <source>
        <dbReference type="EMBL" id="NHF63116.1"/>
    </source>
</evidence>
<dbReference type="Proteomes" id="UP000818266">
    <property type="component" value="Unassembled WGS sequence"/>
</dbReference>
<dbReference type="GO" id="GO:0004553">
    <property type="term" value="F:hydrolase activity, hydrolyzing O-glycosyl compounds"/>
    <property type="evidence" value="ECO:0007669"/>
    <property type="project" value="InterPro"/>
</dbReference>
<reference evidence="5 6" key="2">
    <citation type="submission" date="2020-03" db="EMBL/GenBank/DDBJ databases">
        <title>Chryseoglobus sp. isolated from a deep-sea seamount.</title>
        <authorList>
            <person name="Zhang D.-C."/>
        </authorList>
    </citation>
    <scope>NUCLEOTIDE SEQUENCE [LARGE SCALE GENOMIC DNA]</scope>
    <source>
        <strain evidence="5 6">KN1116</strain>
    </source>
</reference>
<reference evidence="5 6" key="1">
    <citation type="submission" date="2019-06" db="EMBL/GenBank/DDBJ databases">
        <authorList>
            <person name="De-Chao Zhang Q."/>
        </authorList>
    </citation>
    <scope>NUCLEOTIDE SEQUENCE [LARGE SCALE GENOMIC DNA]</scope>
    <source>
        <strain evidence="5 6">KN1116</strain>
    </source>
</reference>
<dbReference type="Gene3D" id="3.20.20.300">
    <property type="entry name" value="Glycoside hydrolase, family 3, N-terminal domain"/>
    <property type="match status" value="1"/>
</dbReference>
<evidence type="ECO:0000256" key="3">
    <source>
        <dbReference type="ARBA" id="ARBA00023295"/>
    </source>
</evidence>
<dbReference type="PROSITE" id="PS00775">
    <property type="entry name" value="GLYCOSYL_HYDROL_F3"/>
    <property type="match status" value="1"/>
</dbReference>
<comment type="caution">
    <text evidence="5">The sequence shown here is derived from an EMBL/GenBank/DDBJ whole genome shotgun (WGS) entry which is preliminary data.</text>
</comment>
<dbReference type="PANTHER" id="PTHR30480">
    <property type="entry name" value="BETA-HEXOSAMINIDASE-RELATED"/>
    <property type="match status" value="1"/>
</dbReference>
<gene>
    <name evidence="5" type="ORF">FK219_007665</name>
</gene>
<dbReference type="InterPro" id="IPR001764">
    <property type="entry name" value="Glyco_hydro_3_N"/>
</dbReference>
<feature type="domain" description="Glycoside hydrolase family 3 N-terminal" evidence="4">
    <location>
        <begin position="32"/>
        <end position="322"/>
    </location>
</feature>
<dbReference type="EMBL" id="VIKT02000011">
    <property type="protein sequence ID" value="NHF63116.1"/>
    <property type="molecule type" value="Genomic_DNA"/>
</dbReference>
<keyword evidence="2 5" id="KW-0378">Hydrolase</keyword>
<evidence type="ECO:0000313" key="6">
    <source>
        <dbReference type="Proteomes" id="UP000818266"/>
    </source>
</evidence>
<dbReference type="AlphaFoldDB" id="A0A9E5JQH5"/>
<dbReference type="PANTHER" id="PTHR30480:SF16">
    <property type="entry name" value="GLYCOSIDE HYDROLASE FAMILY 3 DOMAIN PROTEIN"/>
    <property type="match status" value="1"/>
</dbReference>
<keyword evidence="3" id="KW-0326">Glycosidase</keyword>
<dbReference type="GO" id="GO:0005975">
    <property type="term" value="P:carbohydrate metabolic process"/>
    <property type="evidence" value="ECO:0007669"/>
    <property type="project" value="InterPro"/>
</dbReference>
<accession>A0A9E5JQH5</accession>
<dbReference type="InterPro" id="IPR036962">
    <property type="entry name" value="Glyco_hydro_3_N_sf"/>
</dbReference>
<sequence>MTGDSKTGARGTLLPGFIGTELPEWLADRLRAGLAGVCVFGPNIRSRDQLRSLVAQIRDANPRAIVAIDEEGGDVTRLYYDVGSPYPGNAVLGRLDDLAFTEYVARVVGWELRLADIDLDLAPDADVNSNPLNPVIGTRSFGADPAHVARHTAAWVRGLQSTGIAASVKHFPGHGDTALDSHLSLPVVAGTLEQLRQRELVPFRAAIEAGARTIMSSHILLPDVDADDPATFSSRILTDLLRGELGFEGVIVSDALDMVGASGEIGIPRAAVRALAAGCDLLCIGTGTTADDLDDIEAAIALALASGELAADRVADAAARVRALAEESASLAAQNPVPEWVTPDDEPSFDAELLQGVIDADPAVRVRARRQLVSVHTTANIAVGVAPWGPVAAGADAKVVLEGHALDVPHGVQPVIVGQGHHRHAWVRSLIDTTRAEHPETIVVEMGWPDADRRYADVVTWGASRAMGAALLDWLEGRAGTGEES</sequence>
<evidence type="ECO:0000256" key="2">
    <source>
        <dbReference type="ARBA" id="ARBA00022801"/>
    </source>
</evidence>
<dbReference type="InterPro" id="IPR050226">
    <property type="entry name" value="NagZ_Beta-hexosaminidase"/>
</dbReference>